<dbReference type="FunFam" id="2.60.40.10:FF:000254">
    <property type="entry name" value="Antigen-presenting glycoprotein CD1d1"/>
    <property type="match status" value="1"/>
</dbReference>
<evidence type="ECO:0000256" key="3">
    <source>
        <dbReference type="ARBA" id="ARBA00022729"/>
    </source>
</evidence>
<dbReference type="InterPro" id="IPR011161">
    <property type="entry name" value="MHC_I-like_Ag-recog"/>
</dbReference>
<keyword evidence="9" id="KW-1015">Disulfide bond</keyword>
<dbReference type="EMBL" id="JH169788">
    <property type="protein sequence ID" value="EHB07528.1"/>
    <property type="molecule type" value="Genomic_DNA"/>
</dbReference>
<dbReference type="GO" id="GO:0071723">
    <property type="term" value="F:lipopeptide binding"/>
    <property type="evidence" value="ECO:0007669"/>
    <property type="project" value="TreeGrafter"/>
</dbReference>
<dbReference type="PANTHER" id="PTHR16675">
    <property type="entry name" value="MHC CLASS I-RELATED"/>
    <property type="match status" value="1"/>
</dbReference>
<dbReference type="KEGG" id="hgl:101697206"/>
<dbReference type="FunFam" id="3.30.500.10:FF:000002">
    <property type="entry name" value="Antigen-presenting glycoprotein CD1d1"/>
    <property type="match status" value="1"/>
</dbReference>
<feature type="transmembrane region" description="Helical" evidence="13">
    <location>
        <begin position="299"/>
        <end position="322"/>
    </location>
</feature>
<keyword evidence="7" id="KW-1064">Adaptive immunity</keyword>
<evidence type="ECO:0000256" key="4">
    <source>
        <dbReference type="ARBA" id="ARBA00022753"/>
    </source>
</evidence>
<evidence type="ECO:0000256" key="13">
    <source>
        <dbReference type="SAM" id="Phobius"/>
    </source>
</evidence>
<evidence type="ECO:0000256" key="1">
    <source>
        <dbReference type="ARBA" id="ARBA00004177"/>
    </source>
</evidence>
<dbReference type="InterPro" id="IPR007110">
    <property type="entry name" value="Ig-like_dom"/>
</dbReference>
<dbReference type="GO" id="GO:0005768">
    <property type="term" value="C:endosome"/>
    <property type="evidence" value="ECO:0007669"/>
    <property type="project" value="UniProtKB-SubCell"/>
</dbReference>
<dbReference type="SMART" id="SM00407">
    <property type="entry name" value="IGc1"/>
    <property type="match status" value="1"/>
</dbReference>
<dbReference type="InterPro" id="IPR013783">
    <property type="entry name" value="Ig-like_fold"/>
</dbReference>
<reference evidence="16 17" key="1">
    <citation type="journal article" date="2011" name="Nature">
        <title>Genome sequencing reveals insights into physiology and longevity of the naked mole rat.</title>
        <authorList>
            <person name="Kim E.B."/>
            <person name="Fang X."/>
            <person name="Fushan A.A."/>
            <person name="Huang Z."/>
            <person name="Lobanov A.V."/>
            <person name="Han L."/>
            <person name="Marino S.M."/>
            <person name="Sun X."/>
            <person name="Turanov A.A."/>
            <person name="Yang P."/>
            <person name="Yim S.H."/>
            <person name="Zhao X."/>
            <person name="Kasaikina M.V."/>
            <person name="Stoletzki N."/>
            <person name="Peng C."/>
            <person name="Polak P."/>
            <person name="Xiong Z."/>
            <person name="Kiezun A."/>
            <person name="Zhu Y."/>
            <person name="Chen Y."/>
            <person name="Kryukov G.V."/>
            <person name="Zhang Q."/>
            <person name="Peshkin L."/>
            <person name="Yang L."/>
            <person name="Bronson R.T."/>
            <person name="Buffenstein R."/>
            <person name="Wang B."/>
            <person name="Han C."/>
            <person name="Li Q."/>
            <person name="Chen L."/>
            <person name="Zhao W."/>
            <person name="Sunyaev S.R."/>
            <person name="Park T.J."/>
            <person name="Zhang G."/>
            <person name="Wang J."/>
            <person name="Gladyshev V.N."/>
        </authorList>
    </citation>
    <scope>NUCLEOTIDE SEQUENCE [LARGE SCALE GENOMIC DNA]</scope>
</reference>
<keyword evidence="8 13" id="KW-0472">Membrane</keyword>
<dbReference type="Gene3D" id="2.60.40.10">
    <property type="entry name" value="Immunoglobulins"/>
    <property type="match status" value="1"/>
</dbReference>
<dbReference type="GO" id="GO:0030884">
    <property type="term" value="F:exogenous lipid antigen binding"/>
    <property type="evidence" value="ECO:0007669"/>
    <property type="project" value="TreeGrafter"/>
</dbReference>
<dbReference type="GO" id="GO:0032753">
    <property type="term" value="P:positive regulation of interleukin-4 production"/>
    <property type="evidence" value="ECO:0007669"/>
    <property type="project" value="UniProtKB-ARBA"/>
</dbReference>
<name>G5BE17_HETGA</name>
<dbReference type="GO" id="GO:0001916">
    <property type="term" value="P:positive regulation of T cell mediated cytotoxicity"/>
    <property type="evidence" value="ECO:0007669"/>
    <property type="project" value="TreeGrafter"/>
</dbReference>
<evidence type="ECO:0000256" key="14">
    <source>
        <dbReference type="SAM" id="SignalP"/>
    </source>
</evidence>
<evidence type="ECO:0000256" key="12">
    <source>
        <dbReference type="ARBA" id="ARBA00046288"/>
    </source>
</evidence>
<dbReference type="STRING" id="10181.G5BE17"/>
<dbReference type="InParanoid" id="G5BE17"/>
<evidence type="ECO:0000256" key="8">
    <source>
        <dbReference type="ARBA" id="ARBA00023136"/>
    </source>
</evidence>
<dbReference type="Gene3D" id="3.30.500.10">
    <property type="entry name" value="MHC class I-like antigen recognition-like"/>
    <property type="match status" value="1"/>
</dbReference>
<evidence type="ECO:0000256" key="11">
    <source>
        <dbReference type="ARBA" id="ARBA00023319"/>
    </source>
</evidence>
<evidence type="ECO:0000256" key="10">
    <source>
        <dbReference type="ARBA" id="ARBA00023180"/>
    </source>
</evidence>
<dbReference type="GO" id="GO:0048006">
    <property type="term" value="P:antigen processing and presentation, endogenous lipid antigen via MHC class Ib"/>
    <property type="evidence" value="ECO:0007669"/>
    <property type="project" value="TreeGrafter"/>
</dbReference>
<keyword evidence="11" id="KW-0393">Immunoglobulin domain</keyword>
<evidence type="ECO:0000256" key="5">
    <source>
        <dbReference type="ARBA" id="ARBA00022859"/>
    </source>
</evidence>
<evidence type="ECO:0000313" key="16">
    <source>
        <dbReference type="EMBL" id="EHB07528.1"/>
    </source>
</evidence>
<keyword evidence="5" id="KW-0391">Immunity</keyword>
<dbReference type="eggNOG" id="ENOG502SJH6">
    <property type="taxonomic scope" value="Eukaryota"/>
</dbReference>
<dbReference type="GO" id="GO:0009897">
    <property type="term" value="C:external side of plasma membrane"/>
    <property type="evidence" value="ECO:0007669"/>
    <property type="project" value="TreeGrafter"/>
</dbReference>
<dbReference type="InterPro" id="IPR036179">
    <property type="entry name" value="Ig-like_dom_sf"/>
</dbReference>
<dbReference type="FunCoup" id="G5BE17">
    <property type="interactions" value="234"/>
</dbReference>
<keyword evidence="3 14" id="KW-0732">Signal</keyword>
<protein>
    <submittedName>
        <fullName evidence="16">T-cell surface glycoprotein CD1c3</fullName>
    </submittedName>
</protein>
<feature type="domain" description="Ig-like" evidence="15">
    <location>
        <begin position="205"/>
        <end position="285"/>
    </location>
</feature>
<dbReference type="Pfam" id="PF16497">
    <property type="entry name" value="MHC_I_3"/>
    <property type="match status" value="1"/>
</dbReference>
<feature type="signal peptide" evidence="14">
    <location>
        <begin position="1"/>
        <end position="18"/>
    </location>
</feature>
<dbReference type="SUPFAM" id="SSF48726">
    <property type="entry name" value="Immunoglobulin"/>
    <property type="match status" value="1"/>
</dbReference>
<comment type="subcellular location">
    <subcellularLocation>
        <location evidence="12">Endomembrane system</location>
        <topology evidence="12">Single-pass type I membrane protein</topology>
    </subcellularLocation>
    <subcellularLocation>
        <location evidence="1">Endosome</location>
    </subcellularLocation>
</comment>
<evidence type="ECO:0000256" key="2">
    <source>
        <dbReference type="ARBA" id="ARBA00022692"/>
    </source>
</evidence>
<dbReference type="GO" id="GO:0005615">
    <property type="term" value="C:extracellular space"/>
    <property type="evidence" value="ECO:0007669"/>
    <property type="project" value="TreeGrafter"/>
</dbReference>
<dbReference type="GO" id="GO:0051135">
    <property type="term" value="P:positive regulation of NK T cell activation"/>
    <property type="evidence" value="ECO:0007669"/>
    <property type="project" value="UniProtKB-ARBA"/>
</dbReference>
<dbReference type="Proteomes" id="UP000006813">
    <property type="component" value="Unassembled WGS sequence"/>
</dbReference>
<evidence type="ECO:0000256" key="7">
    <source>
        <dbReference type="ARBA" id="ARBA00023130"/>
    </source>
</evidence>
<dbReference type="GO" id="GO:0030883">
    <property type="term" value="F:endogenous lipid antigen binding"/>
    <property type="evidence" value="ECO:0007669"/>
    <property type="project" value="TreeGrafter"/>
</dbReference>
<evidence type="ECO:0000313" key="17">
    <source>
        <dbReference type="Proteomes" id="UP000006813"/>
    </source>
</evidence>
<dbReference type="InterPro" id="IPR003597">
    <property type="entry name" value="Ig_C1-set"/>
</dbReference>
<sequence length="332" mass="36921">MLILLLPLLAVLLPGSNPANGVQEHTSFQVIQISFYANQSWAQNQGSGWLGKLQTHGWESESGTIIFLHTWSRGNFSNEELVDLELLFHFYFIGLTKEVQNYASQLQFRYPFTVQVRAGCELLSAESPRSFFQVAFEGSDFMSLQDTTWLPAPEGGDQAQKVCDLCNQYEGIKEMAKSLVKNTCPRFLLGLLDAGKMDLQRQVLPEAWLSSRPSPGSGRLLLVCHVSGFHPKPIWVMWMRGEQEQLGTKEGDILRHADGTWYRRVSLEVAPAEAAGLSCRGRHSSLGDQDIILHGGHGLSMSLIAVAVMAPLVLLAVLVLCCKKRCSYRTIP</sequence>
<gene>
    <name evidence="16" type="ORF">GW7_04550</name>
</gene>
<dbReference type="GO" id="GO:0048007">
    <property type="term" value="P:antigen processing and presentation, exogenous lipid antigen via MHC class Ib"/>
    <property type="evidence" value="ECO:0007669"/>
    <property type="project" value="TreeGrafter"/>
</dbReference>
<dbReference type="GO" id="GO:0002250">
    <property type="term" value="P:adaptive immune response"/>
    <property type="evidence" value="ECO:0007669"/>
    <property type="project" value="UniProtKB-KW"/>
</dbReference>
<dbReference type="CDD" id="cd21029">
    <property type="entry name" value="IgC1_CD1"/>
    <property type="match status" value="1"/>
</dbReference>
<dbReference type="PROSITE" id="PS50835">
    <property type="entry name" value="IG_LIKE"/>
    <property type="match status" value="1"/>
</dbReference>
<evidence type="ECO:0000256" key="9">
    <source>
        <dbReference type="ARBA" id="ARBA00023157"/>
    </source>
</evidence>
<keyword evidence="6 13" id="KW-1133">Transmembrane helix</keyword>
<dbReference type="SUPFAM" id="SSF54452">
    <property type="entry name" value="MHC antigen-recognition domain"/>
    <property type="match status" value="1"/>
</dbReference>
<organism evidence="16 17">
    <name type="scientific">Heterocephalus glaber</name>
    <name type="common">Naked mole rat</name>
    <dbReference type="NCBI Taxonomy" id="10181"/>
    <lineage>
        <taxon>Eukaryota</taxon>
        <taxon>Metazoa</taxon>
        <taxon>Chordata</taxon>
        <taxon>Craniata</taxon>
        <taxon>Vertebrata</taxon>
        <taxon>Euteleostomi</taxon>
        <taxon>Mammalia</taxon>
        <taxon>Eutheria</taxon>
        <taxon>Euarchontoglires</taxon>
        <taxon>Glires</taxon>
        <taxon>Rodentia</taxon>
        <taxon>Hystricomorpha</taxon>
        <taxon>Bathyergidae</taxon>
        <taxon>Heterocephalus</taxon>
    </lineage>
</organism>
<proteinExistence type="predicted"/>
<dbReference type="InterPro" id="IPR050208">
    <property type="entry name" value="MHC_class-I_related"/>
</dbReference>
<dbReference type="PANTHER" id="PTHR16675:SF155">
    <property type="entry name" value="T-CELL SURFACE GLYCOPROTEIN CD1C"/>
    <property type="match status" value="1"/>
</dbReference>
<evidence type="ECO:0000259" key="15">
    <source>
        <dbReference type="PROSITE" id="PS50835"/>
    </source>
</evidence>
<dbReference type="Pfam" id="PF07654">
    <property type="entry name" value="C1-set"/>
    <property type="match status" value="1"/>
</dbReference>
<feature type="chain" id="PRO_5003474401" evidence="14">
    <location>
        <begin position="19"/>
        <end position="332"/>
    </location>
</feature>
<evidence type="ECO:0000256" key="6">
    <source>
        <dbReference type="ARBA" id="ARBA00022989"/>
    </source>
</evidence>
<accession>G5BE17</accession>
<keyword evidence="10" id="KW-0325">Glycoprotein</keyword>
<dbReference type="InterPro" id="IPR037055">
    <property type="entry name" value="MHC_I-like_Ag-recog_sf"/>
</dbReference>
<dbReference type="AlphaFoldDB" id="G5BE17"/>
<keyword evidence="2 13" id="KW-0812">Transmembrane</keyword>
<keyword evidence="4" id="KW-0967">Endosome</keyword>
<dbReference type="InterPro" id="IPR011162">
    <property type="entry name" value="MHC_I/II-like_Ag-recog"/>
</dbReference>
<dbReference type="GO" id="GO:0032743">
    <property type="term" value="P:positive regulation of interleukin-2 production"/>
    <property type="evidence" value="ECO:0007669"/>
    <property type="project" value="UniProtKB-ARBA"/>
</dbReference>